<reference evidence="1" key="1">
    <citation type="submission" date="2013-03" db="EMBL/GenBank/DDBJ databases">
        <authorList>
            <person name="Harkins D.M."/>
            <person name="Durkin A.S."/>
            <person name="Brinkac L.M."/>
            <person name="Haft D.H."/>
            <person name="Selengut J.D."/>
            <person name="Sanka R."/>
            <person name="DePew J."/>
            <person name="Purushe J."/>
            <person name="Hartskeerl R.A."/>
            <person name="Ahmed A."/>
            <person name="van der Linden H."/>
            <person name="Goris M.G.A."/>
            <person name="Vinetz J.M."/>
            <person name="Sutton G.G."/>
            <person name="Nierman W.C."/>
            <person name="Fouts D.E."/>
        </authorList>
    </citation>
    <scope>NUCLEOTIDE SEQUENCE [LARGE SCALE GENOMIC DNA]</scope>
    <source>
        <strain evidence="1">ICFT</strain>
    </source>
</reference>
<evidence type="ECO:0000313" key="1">
    <source>
        <dbReference type="EMBL" id="EMY77292.1"/>
    </source>
</evidence>
<dbReference type="STRING" id="1218598.LEP1GSC060_3046"/>
<name>N1WIW6_9LEPT</name>
<keyword evidence="2" id="KW-1185">Reference proteome</keyword>
<organism evidence="1 2">
    <name type="scientific">Leptospira weilii serovar Ranarum str. ICFT</name>
    <dbReference type="NCBI Taxonomy" id="1218598"/>
    <lineage>
        <taxon>Bacteria</taxon>
        <taxon>Pseudomonadati</taxon>
        <taxon>Spirochaetota</taxon>
        <taxon>Spirochaetia</taxon>
        <taxon>Leptospirales</taxon>
        <taxon>Leptospiraceae</taxon>
        <taxon>Leptospira</taxon>
    </lineage>
</organism>
<accession>N1WIW6</accession>
<dbReference type="EMBL" id="AOHC02000037">
    <property type="protein sequence ID" value="EMY77292.1"/>
    <property type="molecule type" value="Genomic_DNA"/>
</dbReference>
<evidence type="ECO:0000313" key="2">
    <source>
        <dbReference type="Proteomes" id="UP000012313"/>
    </source>
</evidence>
<comment type="caution">
    <text evidence="1">The sequence shown here is derived from an EMBL/GenBank/DDBJ whole genome shotgun (WGS) entry which is preliminary data.</text>
</comment>
<sequence length="108" mass="13075">MNRKSAGKVPGLIEIYRISQKLQEYRALDRSCPTQLADKVRRLQPEQYIQFMESIDRSRKVMRSFFMKRILISCDTFFQINVRSRNFFKAPFIKRIELSIITRWMCLF</sequence>
<proteinExistence type="predicted"/>
<protein>
    <submittedName>
        <fullName evidence="1">Uncharacterized protein</fullName>
    </submittedName>
</protein>
<gene>
    <name evidence="1" type="ORF">LEP1GSC060_3046</name>
</gene>
<dbReference type="AlphaFoldDB" id="N1WIW6"/>
<dbReference type="Proteomes" id="UP000012313">
    <property type="component" value="Unassembled WGS sequence"/>
</dbReference>